<reference evidence="5 6" key="1">
    <citation type="submission" date="2016-11" db="EMBL/GenBank/DDBJ databases">
        <authorList>
            <person name="Jaros S."/>
            <person name="Januszkiewicz K."/>
            <person name="Wedrychowicz H."/>
        </authorList>
    </citation>
    <scope>NUCLEOTIDE SEQUENCE [LARGE SCALE GENOMIC DNA]</scope>
    <source>
        <strain evidence="5 6">DSM 25661</strain>
    </source>
</reference>
<feature type="repeat" description="TPR" evidence="3">
    <location>
        <begin position="153"/>
        <end position="186"/>
    </location>
</feature>
<evidence type="ECO:0000256" key="4">
    <source>
        <dbReference type="SAM" id="SignalP"/>
    </source>
</evidence>
<evidence type="ECO:0000256" key="3">
    <source>
        <dbReference type="PROSITE-ProRule" id="PRU00339"/>
    </source>
</evidence>
<dbReference type="Gene3D" id="1.25.40.10">
    <property type="entry name" value="Tetratricopeptide repeat domain"/>
    <property type="match status" value="3"/>
</dbReference>
<evidence type="ECO:0000256" key="2">
    <source>
        <dbReference type="ARBA" id="ARBA00022803"/>
    </source>
</evidence>
<feature type="repeat" description="TPR" evidence="3">
    <location>
        <begin position="290"/>
        <end position="323"/>
    </location>
</feature>
<organism evidence="5 6">
    <name type="scientific">Psychroflexus salarius</name>
    <dbReference type="NCBI Taxonomy" id="1155689"/>
    <lineage>
        <taxon>Bacteria</taxon>
        <taxon>Pseudomonadati</taxon>
        <taxon>Bacteroidota</taxon>
        <taxon>Flavobacteriia</taxon>
        <taxon>Flavobacteriales</taxon>
        <taxon>Flavobacteriaceae</taxon>
        <taxon>Psychroflexus</taxon>
    </lineage>
</organism>
<dbReference type="OrthoDB" id="9810596at2"/>
<keyword evidence="2 3" id="KW-0802">TPR repeat</keyword>
<protein>
    <submittedName>
        <fullName evidence="5">Tetratricopeptide repeat-containing protein</fullName>
    </submittedName>
</protein>
<dbReference type="SMART" id="SM00028">
    <property type="entry name" value="TPR"/>
    <property type="match status" value="5"/>
</dbReference>
<accession>A0A1M4XUS6</accession>
<evidence type="ECO:0000256" key="1">
    <source>
        <dbReference type="ARBA" id="ARBA00022737"/>
    </source>
</evidence>
<sequence length="384" mass="45147">MYKFWMATIQVVLACMLMSTRAQTQASQLDSLYAIGEYSKAIGLYQNQIPNTFNERISLAKVYLAKQQNDKALNLYKLALNKKQVLKHRFTYAQLLLGQKQYKLADSVFTQLHIDYPKNAEFVYQLGLSKKPNNTTTLNQYFAKAITLDSTHFRAYYELAYFYTKIKSYKKAQETCLKALKINSKHKKILGLLAQVLYNDKAYQLALEYFKAFDKHYDVPEFMLNKMAFSAWYLQDLELAIQYYNRLLQIDPKSYRYHQNIAKVYNASGNFKSAMRHAFSALRHKDVSQAKIYYELGLGFLGTKQYKLAVSTFEKVIDETPSYELAYVKLARAADLWHQDKSKVLPYFERYETYFDEVEDADYKDLMLRRLSDIRRKLHFDSAK</sequence>
<gene>
    <name evidence="5" type="ORF">SAMN05444278_11065</name>
</gene>
<name>A0A1M4XUS6_9FLAO</name>
<feature type="chain" id="PRO_5012092815" evidence="4">
    <location>
        <begin position="25"/>
        <end position="384"/>
    </location>
</feature>
<dbReference type="Proteomes" id="UP000184462">
    <property type="component" value="Unassembled WGS sequence"/>
</dbReference>
<dbReference type="InterPro" id="IPR050498">
    <property type="entry name" value="Ycf3"/>
</dbReference>
<dbReference type="SUPFAM" id="SSF48452">
    <property type="entry name" value="TPR-like"/>
    <property type="match status" value="1"/>
</dbReference>
<keyword evidence="1" id="KW-0677">Repeat</keyword>
<dbReference type="InterPro" id="IPR011990">
    <property type="entry name" value="TPR-like_helical_dom_sf"/>
</dbReference>
<keyword evidence="6" id="KW-1185">Reference proteome</keyword>
<dbReference type="AlphaFoldDB" id="A0A1M4XUS6"/>
<dbReference type="STRING" id="1155689.SAMN05444278_11065"/>
<feature type="signal peptide" evidence="4">
    <location>
        <begin position="1"/>
        <end position="24"/>
    </location>
</feature>
<dbReference type="EMBL" id="FQTW01000010">
    <property type="protein sequence ID" value="SHE96992.1"/>
    <property type="molecule type" value="Genomic_DNA"/>
</dbReference>
<dbReference type="PANTHER" id="PTHR44858:SF1">
    <property type="entry name" value="UDP-N-ACETYLGLUCOSAMINE--PEPTIDE N-ACETYLGLUCOSAMINYLTRANSFERASE SPINDLY-RELATED"/>
    <property type="match status" value="1"/>
</dbReference>
<keyword evidence="4" id="KW-0732">Signal</keyword>
<dbReference type="PROSITE" id="PS51257">
    <property type="entry name" value="PROKAR_LIPOPROTEIN"/>
    <property type="match status" value="1"/>
</dbReference>
<evidence type="ECO:0000313" key="6">
    <source>
        <dbReference type="Proteomes" id="UP000184462"/>
    </source>
</evidence>
<dbReference type="PROSITE" id="PS50005">
    <property type="entry name" value="TPR"/>
    <property type="match status" value="2"/>
</dbReference>
<evidence type="ECO:0000313" key="5">
    <source>
        <dbReference type="EMBL" id="SHE96992.1"/>
    </source>
</evidence>
<proteinExistence type="predicted"/>
<dbReference type="InterPro" id="IPR019734">
    <property type="entry name" value="TPR_rpt"/>
</dbReference>
<dbReference type="PANTHER" id="PTHR44858">
    <property type="entry name" value="TETRATRICOPEPTIDE REPEAT PROTEIN 6"/>
    <property type="match status" value="1"/>
</dbReference>
<dbReference type="Pfam" id="PF13181">
    <property type="entry name" value="TPR_8"/>
    <property type="match status" value="3"/>
</dbReference>